<gene>
    <name evidence="2" type="ORF">CEE37_07285</name>
</gene>
<dbReference type="Proteomes" id="UP000319619">
    <property type="component" value="Unassembled WGS sequence"/>
</dbReference>
<dbReference type="SMART" id="SM00746">
    <property type="entry name" value="TRASH"/>
    <property type="match status" value="1"/>
</dbReference>
<dbReference type="SUPFAM" id="SSF47240">
    <property type="entry name" value="Ferritin-like"/>
    <property type="match status" value="1"/>
</dbReference>
<reference evidence="2 3" key="1">
    <citation type="submission" date="2017-06" db="EMBL/GenBank/DDBJ databases">
        <title>Novel microbial phyla capable of carbon fixation and sulfur reduction in deep-sea sediments.</title>
        <authorList>
            <person name="Huang J."/>
            <person name="Baker B."/>
            <person name="Wang Y."/>
        </authorList>
    </citation>
    <scope>NUCLEOTIDE SEQUENCE [LARGE SCALE GENOMIC DNA]</scope>
    <source>
        <strain evidence="2">B3_LCP</strain>
    </source>
</reference>
<dbReference type="InterPro" id="IPR012348">
    <property type="entry name" value="RNR-like"/>
</dbReference>
<name>A0A532V0M3_UNCL8</name>
<dbReference type="InterPro" id="IPR009078">
    <property type="entry name" value="Ferritin-like_SF"/>
</dbReference>
<protein>
    <recommendedName>
        <fullName evidence="1">TRASH domain-containing protein</fullName>
    </recommendedName>
</protein>
<evidence type="ECO:0000313" key="2">
    <source>
        <dbReference type="EMBL" id="TKJ40760.1"/>
    </source>
</evidence>
<dbReference type="InterPro" id="IPR011017">
    <property type="entry name" value="TRASH_dom"/>
</dbReference>
<sequence>MKRVFLAFILTVVLASVLVGLAITGDSVKDPVCGMEVDAAKAAASCEGKSGNLYFCSDHCKEAFCKNPEAYLSKKELDKLGLCEEKGKKEEKKGCGSCQSTKKEAGCDGKCGQTKVDAINHFHTYMHPLHEAVAKGDIDAVKKGRSELADLKSSVMNANCPEGACSHSFKSAKTAFGEKVDALLVACDKGDNEKIKQAFEEMHTAYEALDHTAR</sequence>
<dbReference type="GO" id="GO:0016491">
    <property type="term" value="F:oxidoreductase activity"/>
    <property type="evidence" value="ECO:0007669"/>
    <property type="project" value="InterPro"/>
</dbReference>
<proteinExistence type="predicted"/>
<evidence type="ECO:0000259" key="1">
    <source>
        <dbReference type="SMART" id="SM00746"/>
    </source>
</evidence>
<evidence type="ECO:0000313" key="3">
    <source>
        <dbReference type="Proteomes" id="UP000319619"/>
    </source>
</evidence>
<dbReference type="EMBL" id="NJBN01000004">
    <property type="protein sequence ID" value="TKJ40760.1"/>
    <property type="molecule type" value="Genomic_DNA"/>
</dbReference>
<feature type="domain" description="TRASH" evidence="1">
    <location>
        <begin position="30"/>
        <end position="68"/>
    </location>
</feature>
<dbReference type="Gene3D" id="1.10.620.20">
    <property type="entry name" value="Ribonucleotide Reductase, subunit A"/>
    <property type="match status" value="1"/>
</dbReference>
<comment type="caution">
    <text evidence="2">The sequence shown here is derived from an EMBL/GenBank/DDBJ whole genome shotgun (WGS) entry which is preliminary data.</text>
</comment>
<dbReference type="Pfam" id="PF04945">
    <property type="entry name" value="YHS"/>
    <property type="match status" value="1"/>
</dbReference>
<dbReference type="InterPro" id="IPR007029">
    <property type="entry name" value="YHS_dom"/>
</dbReference>
<dbReference type="AlphaFoldDB" id="A0A532V0M3"/>
<accession>A0A532V0M3</accession>
<organism evidence="2 3">
    <name type="scientific">candidate division LCP-89 bacterium B3_LCP</name>
    <dbReference type="NCBI Taxonomy" id="2012998"/>
    <lineage>
        <taxon>Bacteria</taxon>
        <taxon>Pseudomonadati</taxon>
        <taxon>Bacteria division LCP-89</taxon>
    </lineage>
</organism>